<feature type="transmembrane region" description="Helical" evidence="5">
    <location>
        <begin position="215"/>
        <end position="237"/>
    </location>
</feature>
<reference evidence="7 8" key="1">
    <citation type="submission" date="2020-08" db="EMBL/GenBank/DDBJ databases">
        <title>Sequencing the genomes of 1000 actinobacteria strains.</title>
        <authorList>
            <person name="Klenk H.-P."/>
        </authorList>
    </citation>
    <scope>NUCLEOTIDE SEQUENCE [LARGE SCALE GENOMIC DNA]</scope>
    <source>
        <strain evidence="7 8">DSM 41654</strain>
    </source>
</reference>
<dbReference type="InterPro" id="IPR011701">
    <property type="entry name" value="MFS"/>
</dbReference>
<keyword evidence="2 5" id="KW-0812">Transmembrane</keyword>
<dbReference type="EMBL" id="JACHJV010000001">
    <property type="protein sequence ID" value="MBB4925069.1"/>
    <property type="molecule type" value="Genomic_DNA"/>
</dbReference>
<evidence type="ECO:0000256" key="5">
    <source>
        <dbReference type="SAM" id="Phobius"/>
    </source>
</evidence>
<feature type="transmembrane region" description="Helical" evidence="5">
    <location>
        <begin position="20"/>
        <end position="39"/>
    </location>
</feature>
<dbReference type="PANTHER" id="PTHR23514">
    <property type="entry name" value="BYPASS OF STOP CODON PROTEIN 6"/>
    <property type="match status" value="1"/>
</dbReference>
<evidence type="ECO:0000259" key="6">
    <source>
        <dbReference type="PROSITE" id="PS50850"/>
    </source>
</evidence>
<dbReference type="Gene3D" id="1.20.1250.20">
    <property type="entry name" value="MFS general substrate transporter like domains"/>
    <property type="match status" value="2"/>
</dbReference>
<dbReference type="RefSeq" id="WP_184936968.1">
    <property type="nucleotide sequence ID" value="NZ_JACHJV010000001.1"/>
</dbReference>
<dbReference type="PANTHER" id="PTHR23514:SF13">
    <property type="entry name" value="INNER MEMBRANE PROTEIN YBJJ"/>
    <property type="match status" value="1"/>
</dbReference>
<proteinExistence type="predicted"/>
<feature type="transmembrane region" description="Helical" evidence="5">
    <location>
        <begin position="276"/>
        <end position="297"/>
    </location>
</feature>
<dbReference type="PROSITE" id="PS50850">
    <property type="entry name" value="MFS"/>
    <property type="match status" value="1"/>
</dbReference>
<evidence type="ECO:0000256" key="3">
    <source>
        <dbReference type="ARBA" id="ARBA00022989"/>
    </source>
</evidence>
<keyword evidence="4 5" id="KW-0472">Membrane</keyword>
<evidence type="ECO:0000256" key="1">
    <source>
        <dbReference type="ARBA" id="ARBA00004651"/>
    </source>
</evidence>
<evidence type="ECO:0000256" key="2">
    <source>
        <dbReference type="ARBA" id="ARBA00022692"/>
    </source>
</evidence>
<dbReference type="SUPFAM" id="SSF103473">
    <property type="entry name" value="MFS general substrate transporter"/>
    <property type="match status" value="1"/>
</dbReference>
<organism evidence="7 8">
    <name type="scientific">Kitasatospora kifunensis</name>
    <name type="common">Streptomyces kifunensis</name>
    <dbReference type="NCBI Taxonomy" id="58351"/>
    <lineage>
        <taxon>Bacteria</taxon>
        <taxon>Bacillati</taxon>
        <taxon>Actinomycetota</taxon>
        <taxon>Actinomycetes</taxon>
        <taxon>Kitasatosporales</taxon>
        <taxon>Streptomycetaceae</taxon>
        <taxon>Kitasatospora</taxon>
    </lineage>
</organism>
<comment type="subcellular location">
    <subcellularLocation>
        <location evidence="1">Cell membrane</location>
        <topology evidence="1">Multi-pass membrane protein</topology>
    </subcellularLocation>
</comment>
<evidence type="ECO:0000256" key="4">
    <source>
        <dbReference type="ARBA" id="ARBA00023136"/>
    </source>
</evidence>
<dbReference type="Proteomes" id="UP000540506">
    <property type="component" value="Unassembled WGS sequence"/>
</dbReference>
<feature type="domain" description="Major facilitator superfamily (MFS) profile" evidence="6">
    <location>
        <begin position="215"/>
        <end position="404"/>
    </location>
</feature>
<feature type="transmembrane region" description="Helical" evidence="5">
    <location>
        <begin position="82"/>
        <end position="100"/>
    </location>
</feature>
<dbReference type="AlphaFoldDB" id="A0A7W7R4K3"/>
<dbReference type="InterPro" id="IPR036259">
    <property type="entry name" value="MFS_trans_sf"/>
</dbReference>
<dbReference type="GO" id="GO:0022857">
    <property type="term" value="F:transmembrane transporter activity"/>
    <property type="evidence" value="ECO:0007669"/>
    <property type="project" value="InterPro"/>
</dbReference>
<dbReference type="CDD" id="cd17393">
    <property type="entry name" value="MFS_MosC_like"/>
    <property type="match status" value="1"/>
</dbReference>
<comment type="caution">
    <text evidence="7">The sequence shown here is derived from an EMBL/GenBank/DDBJ whole genome shotgun (WGS) entry which is preliminary data.</text>
</comment>
<keyword evidence="8" id="KW-1185">Reference proteome</keyword>
<feature type="transmembrane region" description="Helical" evidence="5">
    <location>
        <begin position="142"/>
        <end position="161"/>
    </location>
</feature>
<dbReference type="Pfam" id="PF07690">
    <property type="entry name" value="MFS_1"/>
    <property type="match status" value="1"/>
</dbReference>
<dbReference type="InterPro" id="IPR051788">
    <property type="entry name" value="MFS_Transporter"/>
</dbReference>
<feature type="transmembrane region" description="Helical" evidence="5">
    <location>
        <begin position="249"/>
        <end position="269"/>
    </location>
</feature>
<keyword evidence="3 5" id="KW-1133">Transmembrane helix</keyword>
<name>A0A7W7R4K3_KITKI</name>
<feature type="transmembrane region" description="Helical" evidence="5">
    <location>
        <begin position="344"/>
        <end position="362"/>
    </location>
</feature>
<evidence type="ECO:0000313" key="7">
    <source>
        <dbReference type="EMBL" id="MBB4925069.1"/>
    </source>
</evidence>
<dbReference type="InterPro" id="IPR020846">
    <property type="entry name" value="MFS_dom"/>
</dbReference>
<feature type="transmembrane region" description="Helical" evidence="5">
    <location>
        <begin position="368"/>
        <end position="389"/>
    </location>
</feature>
<feature type="transmembrane region" description="Helical" evidence="5">
    <location>
        <begin position="106"/>
        <end position="130"/>
    </location>
</feature>
<evidence type="ECO:0000313" key="8">
    <source>
        <dbReference type="Proteomes" id="UP000540506"/>
    </source>
</evidence>
<feature type="transmembrane region" description="Helical" evidence="5">
    <location>
        <begin position="51"/>
        <end position="70"/>
    </location>
</feature>
<protein>
    <submittedName>
        <fullName evidence="7">MFS family permease</fullName>
    </submittedName>
</protein>
<feature type="transmembrane region" description="Helical" evidence="5">
    <location>
        <begin position="167"/>
        <end position="190"/>
    </location>
</feature>
<gene>
    <name evidence="7" type="ORF">FHR34_004062</name>
</gene>
<dbReference type="GO" id="GO:0005886">
    <property type="term" value="C:plasma membrane"/>
    <property type="evidence" value="ECO:0007669"/>
    <property type="project" value="UniProtKB-SubCell"/>
</dbReference>
<accession>A0A7W7R4K3</accession>
<sequence>MTPAAATVDQQGRLRQARTALLVSFLLQGATFALLVTRIPGLQRQYRLTDGTLTVILAAVPILAGVGSICSEQLVKRTSPRAVLRTVQPLLCLTLAVGGLGHRLWALVPILAVFGLLTGALDASMNMLAVALQHRYGRSIMLGFYAAYSLGGIIGSLLASAGAHLRLLTLFGGCAAVLIPAALIAGRYFAGPRELGSAVQEAAAAAARAIPWKPLLPLCAALAFAYIADATVSNWGAKYLTESLHSSDRVAALAYAGYLATLLLGRTLGDRWVQRFGAAAVVRTGAAVAALGLLIAALAPTPWLGIAGFTVLGVGNCAVIPQVFAAGGRLFPQDLDAAVARLNLFNYVGFLVGAPLVGAIAGASSYHWALLAPMLLVLAVVPLAGHFTASARQPLVLDHASSRA</sequence>
<feature type="transmembrane region" description="Helical" evidence="5">
    <location>
        <begin position="303"/>
        <end position="324"/>
    </location>
</feature>